<proteinExistence type="predicted"/>
<name>A0A6B8WF44_9CORY</name>
<protein>
    <submittedName>
        <fullName evidence="2">Uncharacterized protein</fullName>
    </submittedName>
</protein>
<evidence type="ECO:0000313" key="2">
    <source>
        <dbReference type="EMBL" id="QGU08600.1"/>
    </source>
</evidence>
<keyword evidence="1" id="KW-0812">Transmembrane</keyword>
<organism evidence="2 3">
    <name type="scientific">Corynebacterium occultum</name>
    <dbReference type="NCBI Taxonomy" id="2675219"/>
    <lineage>
        <taxon>Bacteria</taxon>
        <taxon>Bacillati</taxon>
        <taxon>Actinomycetota</taxon>
        <taxon>Actinomycetes</taxon>
        <taxon>Mycobacteriales</taxon>
        <taxon>Corynebacteriaceae</taxon>
        <taxon>Corynebacterium</taxon>
    </lineage>
</organism>
<keyword evidence="1" id="KW-0472">Membrane</keyword>
<feature type="transmembrane region" description="Helical" evidence="1">
    <location>
        <begin position="269"/>
        <end position="290"/>
    </location>
</feature>
<feature type="transmembrane region" description="Helical" evidence="1">
    <location>
        <begin position="236"/>
        <end position="257"/>
    </location>
</feature>
<evidence type="ECO:0000313" key="3">
    <source>
        <dbReference type="Proteomes" id="UP000424462"/>
    </source>
</evidence>
<feature type="transmembrane region" description="Helical" evidence="1">
    <location>
        <begin position="167"/>
        <end position="184"/>
    </location>
</feature>
<feature type="transmembrane region" description="Helical" evidence="1">
    <location>
        <begin position="110"/>
        <end position="128"/>
    </location>
</feature>
<reference evidence="2 3" key="1">
    <citation type="submission" date="2019-11" db="EMBL/GenBank/DDBJ databases">
        <title>Complete genome sequence of Corynebacterium kalinowskii 1959, a novel Corynebacterium species isolated from soil of a small paddock in Vilsendorf, Germany.</title>
        <authorList>
            <person name="Schaffert L."/>
            <person name="Ruwe M."/>
            <person name="Milse J."/>
            <person name="Hanuschka K."/>
            <person name="Ortseifen V."/>
            <person name="Droste J."/>
            <person name="Brandt D."/>
            <person name="Schlueter L."/>
            <person name="Kutter Y."/>
            <person name="Vinke S."/>
            <person name="Viehoefer P."/>
            <person name="Jacob L."/>
            <person name="Luebke N.-C."/>
            <person name="Schulte-Berndt E."/>
            <person name="Hain C."/>
            <person name="Linder M."/>
            <person name="Schmidt P."/>
            <person name="Wollenschlaeger L."/>
            <person name="Luttermann T."/>
            <person name="Thieme E."/>
            <person name="Hassa J."/>
            <person name="Haak M."/>
            <person name="Wittchen M."/>
            <person name="Mentz A."/>
            <person name="Persicke M."/>
            <person name="Busche T."/>
            <person name="Ruckert C."/>
        </authorList>
    </citation>
    <scope>NUCLEOTIDE SEQUENCE [LARGE SCALE GENOMIC DNA]</scope>
    <source>
        <strain evidence="2 3">2039</strain>
    </source>
</reference>
<dbReference type="Proteomes" id="UP000424462">
    <property type="component" value="Chromosome"/>
</dbReference>
<feature type="transmembrane region" description="Helical" evidence="1">
    <location>
        <begin position="326"/>
        <end position="344"/>
    </location>
</feature>
<feature type="transmembrane region" description="Helical" evidence="1">
    <location>
        <begin position="24"/>
        <end position="44"/>
    </location>
</feature>
<gene>
    <name evidence="2" type="ORF">COCCU_13550</name>
</gene>
<dbReference type="AlphaFoldDB" id="A0A6B8WF44"/>
<feature type="transmembrane region" description="Helical" evidence="1">
    <location>
        <begin position="196"/>
        <end position="224"/>
    </location>
</feature>
<dbReference type="RefSeq" id="WP_156232234.1">
    <property type="nucleotide sequence ID" value="NZ_CP046455.1"/>
</dbReference>
<evidence type="ECO:0000256" key="1">
    <source>
        <dbReference type="SAM" id="Phobius"/>
    </source>
</evidence>
<sequence>MNITTVDSPWHLAGCQLRSISRPWVLVLLLLFLIPFWGLIAALGNPGIKLVSYAVLSLLLITYIAGDRQIWRALGLNRLAAIRQQLIVSVPVLLLVALLTLPGLSPAGWMGALGITMVILAVDIGLTLDRMTSEGRGWEGISTSTLSGPAARGGVAHRLLWVPMLRWSIPLGAVLGMAWAVTAGHDSYLAMVLRALALWAAVVVPVAPILSGTASLATWQALGLTRKEWSWSTTGAALFAPLISLLIAAAVLGTAGFRNVLPREGLGHLVPAALALAPLWLGIVLVLVAVAGQNGTAGQSLLGGLGAFTVIFSNNILSDPGMSKPWIEVSIGVLLIALGLYLHHRIRHNSNDRRGFPETGKFAK</sequence>
<dbReference type="KEGG" id="cok:COCCU_13550"/>
<keyword evidence="3" id="KW-1185">Reference proteome</keyword>
<feature type="transmembrane region" description="Helical" evidence="1">
    <location>
        <begin position="297"/>
        <end position="314"/>
    </location>
</feature>
<feature type="transmembrane region" description="Helical" evidence="1">
    <location>
        <begin position="86"/>
        <end position="104"/>
    </location>
</feature>
<keyword evidence="1" id="KW-1133">Transmembrane helix</keyword>
<dbReference type="EMBL" id="CP046455">
    <property type="protein sequence ID" value="QGU08600.1"/>
    <property type="molecule type" value="Genomic_DNA"/>
</dbReference>
<accession>A0A6B8WF44</accession>
<feature type="transmembrane region" description="Helical" evidence="1">
    <location>
        <begin position="50"/>
        <end position="66"/>
    </location>
</feature>